<proteinExistence type="predicted"/>
<protein>
    <submittedName>
        <fullName evidence="1">Uncharacterized protein</fullName>
    </submittedName>
</protein>
<organism evidence="1 2">
    <name type="scientific">Intoshia linei</name>
    <dbReference type="NCBI Taxonomy" id="1819745"/>
    <lineage>
        <taxon>Eukaryota</taxon>
        <taxon>Metazoa</taxon>
        <taxon>Spiralia</taxon>
        <taxon>Lophotrochozoa</taxon>
        <taxon>Mesozoa</taxon>
        <taxon>Orthonectida</taxon>
        <taxon>Rhopaluridae</taxon>
        <taxon>Intoshia</taxon>
    </lineage>
</organism>
<feature type="non-terminal residue" evidence="1">
    <location>
        <position position="1"/>
    </location>
</feature>
<dbReference type="AlphaFoldDB" id="A0A177ATF3"/>
<dbReference type="OrthoDB" id="9999940at2759"/>
<keyword evidence="2" id="KW-1185">Reference proteome</keyword>
<reference evidence="1 2" key="1">
    <citation type="submission" date="2016-04" db="EMBL/GenBank/DDBJ databases">
        <title>The genome of Intoshia linei affirms orthonectids as highly simplified spiralians.</title>
        <authorList>
            <person name="Mikhailov K.V."/>
            <person name="Slusarev G.S."/>
            <person name="Nikitin M.A."/>
            <person name="Logacheva M.D."/>
            <person name="Penin A."/>
            <person name="Aleoshin V."/>
            <person name="Panchin Y.V."/>
        </authorList>
    </citation>
    <scope>NUCLEOTIDE SEQUENCE [LARGE SCALE GENOMIC DNA]</scope>
    <source>
        <strain evidence="1">Intl2013</strain>
        <tissue evidence="1">Whole animal</tissue>
    </source>
</reference>
<evidence type="ECO:0000313" key="1">
    <source>
        <dbReference type="EMBL" id="OAF65298.1"/>
    </source>
</evidence>
<comment type="caution">
    <text evidence="1">The sequence shown here is derived from an EMBL/GenBank/DDBJ whole genome shotgun (WGS) entry which is preliminary data.</text>
</comment>
<evidence type="ECO:0000313" key="2">
    <source>
        <dbReference type="Proteomes" id="UP000078046"/>
    </source>
</evidence>
<accession>A0A177ATF3</accession>
<dbReference type="Proteomes" id="UP000078046">
    <property type="component" value="Unassembled WGS sequence"/>
</dbReference>
<sequence>QNCSNCLVKSNKTKISKSNLTCYPAYASSTTPSTIIDTTGIESSTYEGRVPTPDLMYKPKIHRHHLDKTTPVSGDILVSHPKFNRVFAINLLKRTTERKAEIDFRCSDRASV</sequence>
<name>A0A177ATF3_9BILA</name>
<gene>
    <name evidence="1" type="ORF">A3Q56_06989</name>
</gene>
<dbReference type="EMBL" id="LWCA01001357">
    <property type="protein sequence ID" value="OAF65298.1"/>
    <property type="molecule type" value="Genomic_DNA"/>
</dbReference>